<protein>
    <submittedName>
        <fullName evidence="1">Uncharacterized protein</fullName>
    </submittedName>
</protein>
<comment type="caution">
    <text evidence="1">The sequence shown here is derived from an EMBL/GenBank/DDBJ whole genome shotgun (WGS) entry which is preliminary data.</text>
</comment>
<accession>A0ABN2AJN7</accession>
<reference evidence="1 2" key="1">
    <citation type="journal article" date="2019" name="Int. J. Syst. Evol. Microbiol.">
        <title>The Global Catalogue of Microorganisms (GCM) 10K type strain sequencing project: providing services to taxonomists for standard genome sequencing and annotation.</title>
        <authorList>
            <consortium name="The Broad Institute Genomics Platform"/>
            <consortium name="The Broad Institute Genome Sequencing Center for Infectious Disease"/>
            <person name="Wu L."/>
            <person name="Ma J."/>
        </authorList>
    </citation>
    <scope>NUCLEOTIDE SEQUENCE [LARGE SCALE GENOMIC DNA]</scope>
    <source>
        <strain evidence="1 2">JCM 14303</strain>
    </source>
</reference>
<keyword evidence="2" id="KW-1185">Reference proteome</keyword>
<proteinExistence type="predicted"/>
<dbReference type="RefSeq" id="WP_344172430.1">
    <property type="nucleotide sequence ID" value="NZ_BAAANC010000001.1"/>
</dbReference>
<dbReference type="Proteomes" id="UP001500363">
    <property type="component" value="Unassembled WGS sequence"/>
</dbReference>
<evidence type="ECO:0000313" key="1">
    <source>
        <dbReference type="EMBL" id="GAA1520026.1"/>
    </source>
</evidence>
<sequence>MVTSEPASRGARRLLTSAARSLRTADPVDVLGNYLDESLSLPAGAAAYRRPHVFETRFAERSPRSLSLDLSPSDPYADPASRVTGTTQAMRQVVGGSFGAQALSWLDGRSEPLRYGSDDAWFTSSFDEGGVRESQVTYAWGPQTTDSLAGPIHETVTAALDAMPALRPAFTTVRCGRSYGSQELVFAVDGALRLADLRPLMDRFGLGRQHARLVNALAFVLGARFVLPPSTTLLCLRPAPAGMELRLDVDLEAIPDIPPNVASLLQLQLVERPQGLAALEHWVTAMTPSGCVSPGELSVLSVVVRPDLGPRLAIQMRPSVVGEAEVEVAPVEAVPVAAGVRRSSSPWDPRP</sequence>
<dbReference type="EMBL" id="BAAANC010000001">
    <property type="protein sequence ID" value="GAA1520026.1"/>
    <property type="molecule type" value="Genomic_DNA"/>
</dbReference>
<evidence type="ECO:0000313" key="2">
    <source>
        <dbReference type="Proteomes" id="UP001500363"/>
    </source>
</evidence>
<organism evidence="1 2">
    <name type="scientific">Kribbella lupini</name>
    <dbReference type="NCBI Taxonomy" id="291602"/>
    <lineage>
        <taxon>Bacteria</taxon>
        <taxon>Bacillati</taxon>
        <taxon>Actinomycetota</taxon>
        <taxon>Actinomycetes</taxon>
        <taxon>Propionibacteriales</taxon>
        <taxon>Kribbellaceae</taxon>
        <taxon>Kribbella</taxon>
    </lineage>
</organism>
<gene>
    <name evidence="1" type="ORF">GCM10009741_20740</name>
</gene>
<name>A0ABN2AJN7_9ACTN</name>